<proteinExistence type="predicted"/>
<organism evidence="4 5">
    <name type="scientific">Roseicella aquatilis</name>
    <dbReference type="NCBI Taxonomy" id="2527868"/>
    <lineage>
        <taxon>Bacteria</taxon>
        <taxon>Pseudomonadati</taxon>
        <taxon>Pseudomonadota</taxon>
        <taxon>Alphaproteobacteria</taxon>
        <taxon>Acetobacterales</taxon>
        <taxon>Roseomonadaceae</taxon>
        <taxon>Roseicella</taxon>
    </lineage>
</organism>
<keyword evidence="5" id="KW-1185">Reference proteome</keyword>
<gene>
    <name evidence="4" type="ORF">EXY23_26170</name>
</gene>
<evidence type="ECO:0000259" key="3">
    <source>
        <dbReference type="PROSITE" id="PS51371"/>
    </source>
</evidence>
<accession>A0A4R4D2A0</accession>
<dbReference type="EMBL" id="SKBM01000048">
    <property type="protein sequence ID" value="TCZ52615.1"/>
    <property type="molecule type" value="Genomic_DNA"/>
</dbReference>
<name>A0A4R4D2A0_9PROT</name>
<dbReference type="SUPFAM" id="SSF54631">
    <property type="entry name" value="CBS-domain pair"/>
    <property type="match status" value="1"/>
</dbReference>
<evidence type="ECO:0000256" key="1">
    <source>
        <dbReference type="ARBA" id="ARBA00023122"/>
    </source>
</evidence>
<sequence>MQDRAMAEIVRDQRPLVLGPEATVAEACAAMHRRRVGAVLVIEEGDRLVGIFTGRDAVRCLAEGCDAARTPLHRVMTRDPVTLAPDQHALDALRLFSDGGFRHLPICRDGRVCGIVSRYDFRAMEHARLDDETRFFETLR</sequence>
<feature type="domain" description="CBS" evidence="3">
    <location>
        <begin position="76"/>
        <end position="132"/>
    </location>
</feature>
<comment type="caution">
    <text evidence="4">The sequence shown here is derived from an EMBL/GenBank/DDBJ whole genome shotgun (WGS) entry which is preliminary data.</text>
</comment>
<protein>
    <submittedName>
        <fullName evidence="4">CBS domain-containing protein</fullName>
    </submittedName>
</protein>
<dbReference type="InterPro" id="IPR051257">
    <property type="entry name" value="Diverse_CBS-Domain"/>
</dbReference>
<reference evidence="4 5" key="1">
    <citation type="submission" date="2019-03" db="EMBL/GenBank/DDBJ databases">
        <title>Paracraurococcus aquatilis NE82 genome sequence.</title>
        <authorList>
            <person name="Zhao Y."/>
            <person name="Du Z."/>
        </authorList>
    </citation>
    <scope>NUCLEOTIDE SEQUENCE [LARGE SCALE GENOMIC DNA]</scope>
    <source>
        <strain evidence="4 5">NE82</strain>
    </source>
</reference>
<dbReference type="InterPro" id="IPR000644">
    <property type="entry name" value="CBS_dom"/>
</dbReference>
<dbReference type="SMART" id="SM00116">
    <property type="entry name" value="CBS"/>
    <property type="match status" value="2"/>
</dbReference>
<dbReference type="PANTHER" id="PTHR43080">
    <property type="entry name" value="CBS DOMAIN-CONTAINING PROTEIN CBSX3, MITOCHONDRIAL"/>
    <property type="match status" value="1"/>
</dbReference>
<dbReference type="RefSeq" id="WP_132297187.1">
    <property type="nucleotide sequence ID" value="NZ_SKBM01000048.1"/>
</dbReference>
<dbReference type="Gene3D" id="3.10.580.10">
    <property type="entry name" value="CBS-domain"/>
    <property type="match status" value="1"/>
</dbReference>
<dbReference type="PROSITE" id="PS51371">
    <property type="entry name" value="CBS"/>
    <property type="match status" value="2"/>
</dbReference>
<dbReference type="InterPro" id="IPR046342">
    <property type="entry name" value="CBS_dom_sf"/>
</dbReference>
<evidence type="ECO:0000313" key="5">
    <source>
        <dbReference type="Proteomes" id="UP000295023"/>
    </source>
</evidence>
<dbReference type="Pfam" id="PF00571">
    <property type="entry name" value="CBS"/>
    <property type="match status" value="2"/>
</dbReference>
<evidence type="ECO:0000256" key="2">
    <source>
        <dbReference type="PROSITE-ProRule" id="PRU00703"/>
    </source>
</evidence>
<dbReference type="AlphaFoldDB" id="A0A4R4D2A0"/>
<dbReference type="OrthoDB" id="9807125at2"/>
<keyword evidence="1 2" id="KW-0129">CBS domain</keyword>
<evidence type="ECO:0000313" key="4">
    <source>
        <dbReference type="EMBL" id="TCZ52615.1"/>
    </source>
</evidence>
<dbReference type="Proteomes" id="UP000295023">
    <property type="component" value="Unassembled WGS sequence"/>
</dbReference>
<dbReference type="PANTHER" id="PTHR43080:SF2">
    <property type="entry name" value="CBS DOMAIN-CONTAINING PROTEIN"/>
    <property type="match status" value="1"/>
</dbReference>
<feature type="domain" description="CBS" evidence="3">
    <location>
        <begin position="9"/>
        <end position="68"/>
    </location>
</feature>